<keyword evidence="10" id="KW-1185">Reference proteome</keyword>
<feature type="domain" description="Tripartite ATP-independent periplasmic transporters DctQ component" evidence="8">
    <location>
        <begin position="69"/>
        <end position="180"/>
    </location>
</feature>
<keyword evidence="4 7" id="KW-0812">Transmembrane</keyword>
<protein>
    <recommendedName>
        <fullName evidence="7">TRAP transporter small permease protein</fullName>
    </recommendedName>
</protein>
<keyword evidence="3" id="KW-1003">Cell membrane</keyword>
<keyword evidence="6 7" id="KW-0472">Membrane</keyword>
<proteinExistence type="inferred from homology"/>
<dbReference type="AlphaFoldDB" id="A0A0P1GJ02"/>
<organism evidence="9 10">
    <name type="scientific">Tropicibacter naphthalenivorans</name>
    <dbReference type="NCBI Taxonomy" id="441103"/>
    <lineage>
        <taxon>Bacteria</taxon>
        <taxon>Pseudomonadati</taxon>
        <taxon>Pseudomonadota</taxon>
        <taxon>Alphaproteobacteria</taxon>
        <taxon>Rhodobacterales</taxon>
        <taxon>Roseobacteraceae</taxon>
        <taxon>Tropicibacter</taxon>
    </lineage>
</organism>
<feature type="transmembrane region" description="Helical" evidence="7">
    <location>
        <begin position="77"/>
        <end position="101"/>
    </location>
</feature>
<dbReference type="RefSeq" id="WP_058249157.1">
    <property type="nucleotide sequence ID" value="NZ_CYSE01000010.1"/>
</dbReference>
<dbReference type="Proteomes" id="UP000054935">
    <property type="component" value="Unassembled WGS sequence"/>
</dbReference>
<feature type="transmembrane region" description="Helical" evidence="7">
    <location>
        <begin position="153"/>
        <end position="176"/>
    </location>
</feature>
<feature type="transmembrane region" description="Helical" evidence="7">
    <location>
        <begin position="113"/>
        <end position="133"/>
    </location>
</feature>
<evidence type="ECO:0000256" key="1">
    <source>
        <dbReference type="ARBA" id="ARBA00004651"/>
    </source>
</evidence>
<keyword evidence="2 7" id="KW-0813">Transport</keyword>
<gene>
    <name evidence="9" type="ORF">TRN7648_03794</name>
</gene>
<dbReference type="EMBL" id="CYSE01000010">
    <property type="protein sequence ID" value="CUH82060.1"/>
    <property type="molecule type" value="Genomic_DNA"/>
</dbReference>
<name>A0A0P1GJ02_9RHOB</name>
<comment type="similarity">
    <text evidence="7">Belongs to the TRAP transporter small permease family.</text>
</comment>
<dbReference type="Pfam" id="PF04290">
    <property type="entry name" value="DctQ"/>
    <property type="match status" value="1"/>
</dbReference>
<keyword evidence="7" id="KW-0997">Cell inner membrane</keyword>
<keyword evidence="5 7" id="KW-1133">Transmembrane helix</keyword>
<evidence type="ECO:0000256" key="4">
    <source>
        <dbReference type="ARBA" id="ARBA00022692"/>
    </source>
</evidence>
<dbReference type="GO" id="GO:0005886">
    <property type="term" value="C:plasma membrane"/>
    <property type="evidence" value="ECO:0007669"/>
    <property type="project" value="UniProtKB-SubCell"/>
</dbReference>
<accession>A0A0P1GJ02</accession>
<comment type="function">
    <text evidence="7">Part of the tripartite ATP-independent periplasmic (TRAP) transport system.</text>
</comment>
<comment type="subcellular location">
    <subcellularLocation>
        <location evidence="7">Cell inner membrane</location>
        <topology evidence="7">Multi-pass membrane protein</topology>
    </subcellularLocation>
    <subcellularLocation>
        <location evidence="1">Cell membrane</location>
        <topology evidence="1">Multi-pass membrane protein</topology>
    </subcellularLocation>
</comment>
<reference evidence="9 10" key="1">
    <citation type="submission" date="2015-09" db="EMBL/GenBank/DDBJ databases">
        <authorList>
            <consortium name="Swine Surveillance"/>
        </authorList>
    </citation>
    <scope>NUCLEOTIDE SEQUENCE [LARGE SCALE GENOMIC DNA]</scope>
    <source>
        <strain evidence="9 10">CECT 7648</strain>
    </source>
</reference>
<evidence type="ECO:0000313" key="9">
    <source>
        <dbReference type="EMBL" id="CUH82060.1"/>
    </source>
</evidence>
<comment type="subunit">
    <text evidence="7">The complex comprises the extracytoplasmic solute receptor protein and the two transmembrane proteins.</text>
</comment>
<dbReference type="InterPro" id="IPR055348">
    <property type="entry name" value="DctQ"/>
</dbReference>
<dbReference type="GO" id="GO:0022857">
    <property type="term" value="F:transmembrane transporter activity"/>
    <property type="evidence" value="ECO:0007669"/>
    <property type="project" value="UniProtKB-UniRule"/>
</dbReference>
<feature type="transmembrane region" description="Helical" evidence="7">
    <location>
        <begin position="12"/>
        <end position="36"/>
    </location>
</feature>
<evidence type="ECO:0000256" key="7">
    <source>
        <dbReference type="RuleBase" id="RU369079"/>
    </source>
</evidence>
<dbReference type="OrthoDB" id="6183232at2"/>
<evidence type="ECO:0000256" key="2">
    <source>
        <dbReference type="ARBA" id="ARBA00022448"/>
    </source>
</evidence>
<evidence type="ECO:0000256" key="5">
    <source>
        <dbReference type="ARBA" id="ARBA00022989"/>
    </source>
</evidence>
<evidence type="ECO:0000256" key="3">
    <source>
        <dbReference type="ARBA" id="ARBA00022475"/>
    </source>
</evidence>
<sequence>MQSVHRLVLGIARLMAMLGGAVLTLLILITCISILGRASNSVLHAMASAGILPGMAQGLIDAGVGAIRGDFEMVEAGMAFCIFAFLPFCTVTGGHASVDVFTNFLPRGVNRVLEVLIAALFAAVLVVIAMQLNEGFARKLNSGQTSLLLEFPIWWSYALSLFGAVMSAAVGVYVALVRLIELLTGRAIMPNAVGADH</sequence>
<dbReference type="STRING" id="441103.TRN7648_03794"/>
<evidence type="ECO:0000259" key="8">
    <source>
        <dbReference type="Pfam" id="PF04290"/>
    </source>
</evidence>
<evidence type="ECO:0000313" key="10">
    <source>
        <dbReference type="Proteomes" id="UP000054935"/>
    </source>
</evidence>
<evidence type="ECO:0000256" key="6">
    <source>
        <dbReference type="ARBA" id="ARBA00023136"/>
    </source>
</evidence>